<evidence type="ECO:0000256" key="2">
    <source>
        <dbReference type="SAM" id="Phobius"/>
    </source>
</evidence>
<sequence length="369" mass="41147">MKIYYINTLLFALPLNILVNNQRNHKSITYHTSNTKKLKPLRSLCECELYAPPNYDNDQEMKDAIKEFNDRCAQRFEEYNERIQDKRKQCKEQCDKDIQKTILKDKIEKELTEKFATLETKIDTNDIPTCVCEKSMAAKVEKTCLKCGGVLGGGVAPELGLIGGTALYGISVWKPKAIASAIAAAKQAGKSAGIKAGNSAGIESVIKGLYDKFFLNILDGKPLQDIITTEAFKNPNYISHVVHLESNNMCWKSPPPESHETFCSIQDQGTYPGWFDKFIEANSETIVKNATEAAADSTSTETARVTTALTTEKTGAIEAASNAYTTAIIASIVAIVVIVLVMIIIYLILHYRRKKKMKKKLQYIKLLKE</sequence>
<evidence type="ECO:0008006" key="5">
    <source>
        <dbReference type="Google" id="ProtNLM"/>
    </source>
</evidence>
<organism evidence="3 4">
    <name type="scientific">Plasmodium falciparum Vietnam Oak-Knoll</name>
    <name type="common">FVO</name>
    <dbReference type="NCBI Taxonomy" id="1036723"/>
    <lineage>
        <taxon>Eukaryota</taxon>
        <taxon>Sar</taxon>
        <taxon>Alveolata</taxon>
        <taxon>Apicomplexa</taxon>
        <taxon>Aconoidasida</taxon>
        <taxon>Haemosporida</taxon>
        <taxon>Plasmodiidae</taxon>
        <taxon>Plasmodium</taxon>
        <taxon>Plasmodium (Laverania)</taxon>
    </lineage>
</organism>
<dbReference type="Proteomes" id="UP000030690">
    <property type="component" value="Unassembled WGS sequence"/>
</dbReference>
<accession>A0A024V8A6</accession>
<dbReference type="OrthoDB" id="10565782at2759"/>
<name>A0A024V8A6_PLAFA</name>
<keyword evidence="2" id="KW-0812">Transmembrane</keyword>
<proteinExistence type="predicted"/>
<keyword evidence="1" id="KW-0175">Coiled coil</keyword>
<evidence type="ECO:0000313" key="4">
    <source>
        <dbReference type="Proteomes" id="UP000030690"/>
    </source>
</evidence>
<feature type="transmembrane region" description="Helical" evidence="2">
    <location>
        <begin position="327"/>
        <end position="349"/>
    </location>
</feature>
<keyword evidence="2" id="KW-1133">Transmembrane helix</keyword>
<reference evidence="3 4" key="1">
    <citation type="submission" date="2013-02" db="EMBL/GenBank/DDBJ databases">
        <title>The Genome Annotation of Plasmodium falciparum Vietnam Oak-Knoll (FVO).</title>
        <authorList>
            <consortium name="The Broad Institute Genome Sequencing Platform"/>
            <consortium name="The Broad Institute Genome Sequencing Center for Infectious Disease"/>
            <person name="Neafsey D."/>
            <person name="Hoffman S."/>
            <person name="Volkman S."/>
            <person name="Rosenthal P."/>
            <person name="Walker B."/>
            <person name="Young S.K."/>
            <person name="Zeng Q."/>
            <person name="Gargeya S."/>
            <person name="Fitzgerald M."/>
            <person name="Haas B."/>
            <person name="Abouelleil A."/>
            <person name="Allen A.W."/>
            <person name="Alvarado L."/>
            <person name="Arachchi H.M."/>
            <person name="Berlin A.M."/>
            <person name="Chapman S.B."/>
            <person name="Gainer-Dewar J."/>
            <person name="Goldberg J."/>
            <person name="Griggs A."/>
            <person name="Gujja S."/>
            <person name="Hansen M."/>
            <person name="Howarth C."/>
            <person name="Imamovic A."/>
            <person name="Ireland A."/>
            <person name="Larimer J."/>
            <person name="McCowan C."/>
            <person name="Murphy C."/>
            <person name="Pearson M."/>
            <person name="Poon T.W."/>
            <person name="Priest M."/>
            <person name="Roberts A."/>
            <person name="Saif S."/>
            <person name="Shea T."/>
            <person name="Sisk P."/>
            <person name="Sykes S."/>
            <person name="Wortman J."/>
            <person name="Nusbaum C."/>
            <person name="Birren B."/>
        </authorList>
    </citation>
    <scope>NUCLEOTIDE SEQUENCE [LARGE SCALE GENOMIC DNA]</scope>
    <source>
        <strain evidence="4">Vietnam Oak-Knoll (FVO)</strain>
    </source>
</reference>
<evidence type="ECO:0000313" key="3">
    <source>
        <dbReference type="EMBL" id="ETW18792.1"/>
    </source>
</evidence>
<dbReference type="AlphaFoldDB" id="A0A024V8A6"/>
<dbReference type="InterPro" id="IPR006373">
    <property type="entry name" value="VSA_Rifin"/>
</dbReference>
<keyword evidence="2" id="KW-0472">Membrane</keyword>
<protein>
    <recommendedName>
        <fullName evidence="5">Surface antigen</fullName>
    </recommendedName>
</protein>
<evidence type="ECO:0000256" key="1">
    <source>
        <dbReference type="SAM" id="Coils"/>
    </source>
</evidence>
<gene>
    <name evidence="3" type="ORF">PFFVO_02293</name>
</gene>
<dbReference type="EMBL" id="KI925077">
    <property type="protein sequence ID" value="ETW18792.1"/>
    <property type="molecule type" value="Genomic_DNA"/>
</dbReference>
<feature type="coiled-coil region" evidence="1">
    <location>
        <begin position="69"/>
        <end position="96"/>
    </location>
</feature>
<reference evidence="3 4" key="2">
    <citation type="submission" date="2013-02" db="EMBL/GenBank/DDBJ databases">
        <title>The Genome Sequence of Plasmodium falciparum Vietnam Oak-Knoll (FVO).</title>
        <authorList>
            <consortium name="The Broad Institute Genome Sequencing Platform"/>
            <consortium name="The Broad Institute Genome Sequencing Center for Infectious Disease"/>
            <person name="Neafsey D."/>
            <person name="Cheeseman I."/>
            <person name="Volkman S."/>
            <person name="Adams J."/>
            <person name="Walker B."/>
            <person name="Young S.K."/>
            <person name="Zeng Q."/>
            <person name="Gargeya S."/>
            <person name="Fitzgerald M."/>
            <person name="Haas B."/>
            <person name="Abouelleil A."/>
            <person name="Alvarado L."/>
            <person name="Arachchi H.M."/>
            <person name="Berlin A.M."/>
            <person name="Chapman S.B."/>
            <person name="Dewar J."/>
            <person name="Goldberg J."/>
            <person name="Griggs A."/>
            <person name="Gujja S."/>
            <person name="Hansen M."/>
            <person name="Howarth C."/>
            <person name="Imamovic A."/>
            <person name="Larimer J."/>
            <person name="McCowan C."/>
            <person name="Murphy C."/>
            <person name="Neiman D."/>
            <person name="Pearson M."/>
            <person name="Priest M."/>
            <person name="Roberts A."/>
            <person name="Saif S."/>
            <person name="Shea T."/>
            <person name="Sisk P."/>
            <person name="Sykes S."/>
            <person name="Wortman J."/>
            <person name="Nusbaum C."/>
            <person name="Birren B."/>
        </authorList>
    </citation>
    <scope>NUCLEOTIDE SEQUENCE [LARGE SCALE GENOMIC DNA]</scope>
    <source>
        <strain evidence="4">Vietnam Oak-Knoll (FVO)</strain>
    </source>
</reference>
<dbReference type="NCBIfam" id="TIGR01477">
    <property type="entry name" value="RIFIN"/>
    <property type="match status" value="1"/>
</dbReference>
<dbReference type="Pfam" id="PF02009">
    <property type="entry name" value="RIFIN"/>
    <property type="match status" value="1"/>
</dbReference>